<dbReference type="EMBL" id="LDSL01000146">
    <property type="protein sequence ID" value="KTT15348.1"/>
    <property type="molecule type" value="Genomic_DNA"/>
</dbReference>
<accession>A0A147GNA0</accession>
<feature type="non-terminal residue" evidence="1">
    <location>
        <position position="1082"/>
    </location>
</feature>
<proteinExistence type="predicted"/>
<comment type="caution">
    <text evidence="1">The sequence shown here is derived from an EMBL/GenBank/DDBJ whole genome shotgun (WGS) entry which is preliminary data.</text>
</comment>
<evidence type="ECO:0000313" key="1">
    <source>
        <dbReference type="EMBL" id="KTT15348.1"/>
    </source>
</evidence>
<reference evidence="1 2" key="1">
    <citation type="journal article" date="2016" name="Front. Microbiol.">
        <title>Genomic Resource of Rice Seed Associated Bacteria.</title>
        <authorList>
            <person name="Midha S."/>
            <person name="Bansal K."/>
            <person name="Sharma S."/>
            <person name="Kumar N."/>
            <person name="Patil P.P."/>
            <person name="Chaudhry V."/>
            <person name="Patil P.B."/>
        </authorList>
    </citation>
    <scope>NUCLEOTIDE SEQUENCE [LARGE SCALE GENOMIC DNA]</scope>
    <source>
        <strain evidence="1 2">NS331</strain>
    </source>
</reference>
<dbReference type="AlphaFoldDB" id="A0A147GNA0"/>
<name>A0A147GNA0_9BURK</name>
<feature type="non-terminal residue" evidence="1">
    <location>
        <position position="1"/>
    </location>
</feature>
<organism evidence="1 2">
    <name type="scientific">Pseudacidovorax intermedius</name>
    <dbReference type="NCBI Taxonomy" id="433924"/>
    <lineage>
        <taxon>Bacteria</taxon>
        <taxon>Pseudomonadati</taxon>
        <taxon>Pseudomonadota</taxon>
        <taxon>Betaproteobacteria</taxon>
        <taxon>Burkholderiales</taxon>
        <taxon>Comamonadaceae</taxon>
        <taxon>Pseudacidovorax</taxon>
    </lineage>
</organism>
<sequence>ANIQSGFGQVVIGGNDTSLKVHIGQAGNSGSVVVSNNLLIQNPNLGGEVYVNQDLRVSGSLVVHGSGHTTHLINQNTSASGNVFLDDSVVVSGTATLEAGTSGTGGIQLGNSASHSLNGDGQGDADNLTLLAAGNVVITGNVGDTDALGNLTIDAVSVNGVPNLPDNVTFNGTVVLRGDLIVRTSGTVTFANAVTVGGQVIVVGGGSVVFTLGLQAGGDITLQGNEIDFVNGATGSIKTTGADKTLWLKASTASQNIEVGSPMLSDTSTPTLYLTAAETGRIAGSSFAKVVIGNYASVGGVNHAVAGSGTVTLDASSLLRANLEVYGQTIVATDSQTAPGAFISGGTLKLDATGDIRLYNQVDVRTGNGVLKDAVFYAGGAIAQYNDTSDLSGDDKFGEPLRAASLTATAVTGINLFATQLASVSAVNTGASGDIAITENAAGGALDVLRVAQTNAGNSGGISVTTTAGDLTVLGSGSGIASLGGSIALAAGAVNGVGGNLSVNQAISSANGGISLSATGALSLQSAITTTAGAVSLTAGGAINLGGSITGGTGAIAVTSTGTAADAITMSGSATLSGTGPIGLTGNGNLVVNHIEGNGAASIVSLTAGGSIAGVAGATHVTGESAVLRLSAVSGIGGTGVTLHTQVGSLTAANTGSTGGIYVQEATALSLVTNSGSNAIANAGSGAVVIRTTTGDLTLASGANVAATSTTPMAGAGTGNILLQAQSGALNLGGNVNTASGHISLLASGALALTGNATVQTQAAGKTVDISAGANVAMAATTRVITAGGNVQIAAATGVALASVSTGSSSAGTVSVATTAGAIVDADADNASPPLLNVTAGALRLQATGAGATVGSATNALETAVTTLAVSTAAGLYISEENGLVIGSVTGAAAQVNRVSESGAAALLAAGADLSGLATSANGSIVVNNGTSRAGDLVVDAAIRANGSGHVLLANNWTGVPAAGGITLNAGVSTDSGSISLIAAGSLVQATGVTVATAGSGTLDVQAGGSVTMGANSVLRTAGGNVRVAAGSAGSITVGQIDAGFGANVVGQSNWGQVALTAGASILDDAGENSIVDVYASA</sequence>
<keyword evidence="2" id="KW-1185">Reference proteome</keyword>
<evidence type="ECO:0000313" key="2">
    <source>
        <dbReference type="Proteomes" id="UP000072741"/>
    </source>
</evidence>
<gene>
    <name evidence="1" type="ORF">NS331_21060</name>
</gene>
<protein>
    <submittedName>
        <fullName evidence="1">Uncharacterized protein</fullName>
    </submittedName>
</protein>
<dbReference type="Proteomes" id="UP000072741">
    <property type="component" value="Unassembled WGS sequence"/>
</dbReference>
<dbReference type="RefSeq" id="WP_193758168.1">
    <property type="nucleotide sequence ID" value="NZ_LDSL01000146.1"/>
</dbReference>